<accession>A0A7Z9DY72</accession>
<organism evidence="1 2">
    <name type="scientific">Planktothrix paucivesiculata PCC 9631</name>
    <dbReference type="NCBI Taxonomy" id="671071"/>
    <lineage>
        <taxon>Bacteria</taxon>
        <taxon>Bacillati</taxon>
        <taxon>Cyanobacteriota</taxon>
        <taxon>Cyanophyceae</taxon>
        <taxon>Oscillatoriophycideae</taxon>
        <taxon>Oscillatoriales</taxon>
        <taxon>Microcoleaceae</taxon>
        <taxon>Planktothrix</taxon>
    </lineage>
</organism>
<protein>
    <submittedName>
        <fullName evidence="1">Uncharacterized protein</fullName>
    </submittedName>
</protein>
<dbReference type="Proteomes" id="UP000182190">
    <property type="component" value="Unassembled WGS sequence"/>
</dbReference>
<sequence>MGMKAVDRLSFNWFVLQVNCNSFKMSSPKNSSIDRIARLLKELGCQLVKSLGNNNYGKLLAILGTFRIQFPPTN</sequence>
<proteinExistence type="predicted"/>
<dbReference type="AlphaFoldDB" id="A0A7Z9DY72"/>
<gene>
    <name evidence="1" type="ORF">PL9631_1060165</name>
</gene>
<keyword evidence="2" id="KW-1185">Reference proteome</keyword>
<dbReference type="EMBL" id="CZCS02000009">
    <property type="protein sequence ID" value="VXD12704.1"/>
    <property type="molecule type" value="Genomic_DNA"/>
</dbReference>
<evidence type="ECO:0000313" key="2">
    <source>
        <dbReference type="Proteomes" id="UP000182190"/>
    </source>
</evidence>
<evidence type="ECO:0000313" key="1">
    <source>
        <dbReference type="EMBL" id="VXD12704.1"/>
    </source>
</evidence>
<comment type="caution">
    <text evidence="1">The sequence shown here is derived from an EMBL/GenBank/DDBJ whole genome shotgun (WGS) entry which is preliminary data.</text>
</comment>
<reference evidence="1" key="1">
    <citation type="submission" date="2019-10" db="EMBL/GenBank/DDBJ databases">
        <authorList>
            <consortium name="Genoscope - CEA"/>
            <person name="William W."/>
        </authorList>
    </citation>
    <scope>NUCLEOTIDE SEQUENCE [LARGE SCALE GENOMIC DNA]</scope>
    <source>
        <strain evidence="1">BBR_PRJEB10994</strain>
    </source>
</reference>
<name>A0A7Z9DY72_9CYAN</name>